<protein>
    <recommendedName>
        <fullName evidence="9">DNA 3'-5' helicase</fullName>
        <ecNumber evidence="9">5.6.2.4</ecNumber>
    </recommendedName>
    <alternativeName>
        <fullName evidence="10">DNA 3'-5' helicase II</fullName>
    </alternativeName>
</protein>
<dbReference type="PANTHER" id="PTHR11070">
    <property type="entry name" value="UVRD / RECB / PCRA DNA HELICASE FAMILY MEMBER"/>
    <property type="match status" value="1"/>
</dbReference>
<comment type="catalytic activity">
    <reaction evidence="11">
        <text>ATP + H2O = ADP + phosphate + H(+)</text>
        <dbReference type="Rhea" id="RHEA:13065"/>
        <dbReference type="ChEBI" id="CHEBI:15377"/>
        <dbReference type="ChEBI" id="CHEBI:15378"/>
        <dbReference type="ChEBI" id="CHEBI:30616"/>
        <dbReference type="ChEBI" id="CHEBI:43474"/>
        <dbReference type="ChEBI" id="CHEBI:456216"/>
        <dbReference type="EC" id="5.6.2.4"/>
    </reaction>
</comment>
<dbReference type="PROSITE" id="PS51217">
    <property type="entry name" value="UVRD_HELICASE_CTER"/>
    <property type="match status" value="1"/>
</dbReference>
<keyword evidence="2 12" id="KW-0547">Nucleotide-binding</keyword>
<feature type="domain" description="UvrD-like helicase ATP-binding" evidence="13">
    <location>
        <begin position="3"/>
        <end position="306"/>
    </location>
</feature>
<comment type="catalytic activity">
    <reaction evidence="8">
        <text>Couples ATP hydrolysis with the unwinding of duplex DNA by translocating in the 3'-5' direction.</text>
        <dbReference type="EC" id="5.6.2.4"/>
    </reaction>
</comment>
<name>A0A562R3M5_9BURK</name>
<dbReference type="Gene3D" id="1.10.486.10">
    <property type="entry name" value="PCRA, domain 4"/>
    <property type="match status" value="1"/>
</dbReference>
<dbReference type="SUPFAM" id="SSF52540">
    <property type="entry name" value="P-loop containing nucleoside triphosphate hydrolases"/>
    <property type="match status" value="1"/>
</dbReference>
<dbReference type="OrthoDB" id="9792687at2"/>
<evidence type="ECO:0000313" key="15">
    <source>
        <dbReference type="EMBL" id="TWI63030.1"/>
    </source>
</evidence>
<feature type="binding site" evidence="12">
    <location>
        <begin position="24"/>
        <end position="31"/>
    </location>
    <ligand>
        <name>ATP</name>
        <dbReference type="ChEBI" id="CHEBI:30616"/>
    </ligand>
</feature>
<dbReference type="Pfam" id="PF00580">
    <property type="entry name" value="UvrD-helicase"/>
    <property type="match status" value="1"/>
</dbReference>
<dbReference type="InterPro" id="IPR013986">
    <property type="entry name" value="DExx_box_DNA_helicase_dom_sf"/>
</dbReference>
<evidence type="ECO:0000259" key="14">
    <source>
        <dbReference type="PROSITE" id="PS51217"/>
    </source>
</evidence>
<dbReference type="InterPro" id="IPR000212">
    <property type="entry name" value="DNA_helicase_UvrD/REP"/>
</dbReference>
<sequence>MAHEPSPEQTAILQSRANVVLIDAVAGSGKTTTLAMVAGAASARGLAPVAIACLAFSDGAKKRFAQKLAEENAPAALVPMTITEFARRHLRKLATLGVFTQPPQIGAAKVRDHLVKAAQGVWMRHQSRGSDSEFDFGIEQNRDRIDHLFAVLRELKARLLTHQFGDDDFGSIGQYDLAEALDLPVELIEICAAYERLREPDAGDFGWQTEDDAVPDLLRLLALQPDVLDQLWQHALFLVDEWHDVNAAEFALLQLLKRRGRLVVVGDRDQVIDAARGAELRFSTDTFRAAYADAVYLPLHRTRRFGAAVARAVSKLTSRPVEAIPELHTVQHRAAYDPDVAGACARTVAGHVQALHNAHHAVKLSEIAIITREDDQTIDIENALLDAGIPYQCEGIVSYLLRPEILFMRALLHIASGSYDTLEQDKPTIRPMVTALAAFVSMQSSAQHFESDYLQVSGAAQKVPLEQAIETVTGTPASLQMFFDGIVTRAQEGDSPLTLNWKARFAACGAALAERRASLHSAHDVLLAVRALIDLPAAVARAVPRRSEADAAVRSIAHFIDFAGTFGQRPVADFLHELRERQARLAARTKGNRYRAQLVLTTVRTAKGQEWEHVILPYLQRGEFPRGPDLAEERRFLYVAMTRAKGSLTLCEPDEAHRALWSPLLHGDVARGA</sequence>
<evidence type="ECO:0000256" key="7">
    <source>
        <dbReference type="ARBA" id="ARBA00023235"/>
    </source>
</evidence>
<dbReference type="GO" id="GO:0000725">
    <property type="term" value="P:recombinational repair"/>
    <property type="evidence" value="ECO:0007669"/>
    <property type="project" value="TreeGrafter"/>
</dbReference>
<dbReference type="Gene3D" id="1.10.10.160">
    <property type="match status" value="1"/>
</dbReference>
<dbReference type="Proteomes" id="UP000318431">
    <property type="component" value="Unassembled WGS sequence"/>
</dbReference>
<dbReference type="EC" id="5.6.2.4" evidence="9"/>
<dbReference type="GO" id="GO:0016887">
    <property type="term" value="F:ATP hydrolysis activity"/>
    <property type="evidence" value="ECO:0007669"/>
    <property type="project" value="RHEA"/>
</dbReference>
<dbReference type="InterPro" id="IPR027417">
    <property type="entry name" value="P-loop_NTPase"/>
</dbReference>
<feature type="domain" description="UvrD-like helicase C-terminal" evidence="14">
    <location>
        <begin position="299"/>
        <end position="608"/>
    </location>
</feature>
<dbReference type="GO" id="GO:0003677">
    <property type="term" value="F:DNA binding"/>
    <property type="evidence" value="ECO:0007669"/>
    <property type="project" value="UniProtKB-KW"/>
</dbReference>
<comment type="similarity">
    <text evidence="1">Belongs to the helicase family. UvrD subfamily.</text>
</comment>
<evidence type="ECO:0000256" key="6">
    <source>
        <dbReference type="ARBA" id="ARBA00023125"/>
    </source>
</evidence>
<dbReference type="AlphaFoldDB" id="A0A562R3M5"/>
<dbReference type="EMBL" id="VLLB01000007">
    <property type="protein sequence ID" value="TWI63030.1"/>
    <property type="molecule type" value="Genomic_DNA"/>
</dbReference>
<evidence type="ECO:0000259" key="13">
    <source>
        <dbReference type="PROSITE" id="PS51198"/>
    </source>
</evidence>
<dbReference type="InterPro" id="IPR014017">
    <property type="entry name" value="DNA_helicase_UvrD-like_C"/>
</dbReference>
<evidence type="ECO:0000256" key="8">
    <source>
        <dbReference type="ARBA" id="ARBA00034617"/>
    </source>
</evidence>
<gene>
    <name evidence="15" type="ORF">IP91_03870</name>
</gene>
<evidence type="ECO:0000256" key="3">
    <source>
        <dbReference type="ARBA" id="ARBA00022801"/>
    </source>
</evidence>
<accession>A0A562R3M5</accession>
<dbReference type="Pfam" id="PF13361">
    <property type="entry name" value="UvrD_C"/>
    <property type="match status" value="1"/>
</dbReference>
<dbReference type="PROSITE" id="PS51198">
    <property type="entry name" value="UVRD_HELICASE_ATP_BIND"/>
    <property type="match status" value="1"/>
</dbReference>
<evidence type="ECO:0000256" key="12">
    <source>
        <dbReference type="PROSITE-ProRule" id="PRU00560"/>
    </source>
</evidence>
<keyword evidence="4 12" id="KW-0347">Helicase</keyword>
<evidence type="ECO:0000256" key="10">
    <source>
        <dbReference type="ARBA" id="ARBA00034923"/>
    </source>
</evidence>
<evidence type="ECO:0000256" key="1">
    <source>
        <dbReference type="ARBA" id="ARBA00009922"/>
    </source>
</evidence>
<proteinExistence type="inferred from homology"/>
<dbReference type="GO" id="GO:0043138">
    <property type="term" value="F:3'-5' DNA helicase activity"/>
    <property type="evidence" value="ECO:0007669"/>
    <property type="project" value="UniProtKB-EC"/>
</dbReference>
<evidence type="ECO:0000256" key="9">
    <source>
        <dbReference type="ARBA" id="ARBA00034808"/>
    </source>
</evidence>
<reference evidence="15 16" key="1">
    <citation type="journal article" date="2015" name="Stand. Genomic Sci.">
        <title>Genomic Encyclopedia of Bacterial and Archaeal Type Strains, Phase III: the genomes of soil and plant-associated and newly described type strains.</title>
        <authorList>
            <person name="Whitman W.B."/>
            <person name="Woyke T."/>
            <person name="Klenk H.P."/>
            <person name="Zhou Y."/>
            <person name="Lilburn T.G."/>
            <person name="Beck B.J."/>
            <person name="De Vos P."/>
            <person name="Vandamme P."/>
            <person name="Eisen J.A."/>
            <person name="Garrity G."/>
            <person name="Hugenholtz P."/>
            <person name="Kyrpides N.C."/>
        </authorList>
    </citation>
    <scope>NUCLEOTIDE SEQUENCE [LARGE SCALE GENOMIC DNA]</scope>
    <source>
        <strain evidence="15 16">CGMCC 1.10822</strain>
    </source>
</reference>
<comment type="caution">
    <text evidence="15">The sequence shown here is derived from an EMBL/GenBank/DDBJ whole genome shotgun (WGS) entry which is preliminary data.</text>
</comment>
<evidence type="ECO:0000256" key="2">
    <source>
        <dbReference type="ARBA" id="ARBA00022741"/>
    </source>
</evidence>
<evidence type="ECO:0000256" key="11">
    <source>
        <dbReference type="ARBA" id="ARBA00048988"/>
    </source>
</evidence>
<keyword evidence="16" id="KW-1185">Reference proteome</keyword>
<dbReference type="PANTHER" id="PTHR11070:SF2">
    <property type="entry name" value="ATP-DEPENDENT DNA HELICASE SRS2"/>
    <property type="match status" value="1"/>
</dbReference>
<organism evidence="15 16">
    <name type="scientific">Pseudoduganella lurida</name>
    <dbReference type="NCBI Taxonomy" id="1036180"/>
    <lineage>
        <taxon>Bacteria</taxon>
        <taxon>Pseudomonadati</taxon>
        <taxon>Pseudomonadota</taxon>
        <taxon>Betaproteobacteria</taxon>
        <taxon>Burkholderiales</taxon>
        <taxon>Oxalobacteraceae</taxon>
        <taxon>Telluria group</taxon>
        <taxon>Pseudoduganella</taxon>
    </lineage>
</organism>
<dbReference type="GO" id="GO:0005524">
    <property type="term" value="F:ATP binding"/>
    <property type="evidence" value="ECO:0007669"/>
    <property type="project" value="UniProtKB-UniRule"/>
</dbReference>
<evidence type="ECO:0000256" key="4">
    <source>
        <dbReference type="ARBA" id="ARBA00022806"/>
    </source>
</evidence>
<keyword evidence="3 12" id="KW-0378">Hydrolase</keyword>
<dbReference type="Gene3D" id="3.40.50.300">
    <property type="entry name" value="P-loop containing nucleotide triphosphate hydrolases"/>
    <property type="match status" value="2"/>
</dbReference>
<evidence type="ECO:0000313" key="16">
    <source>
        <dbReference type="Proteomes" id="UP000318431"/>
    </source>
</evidence>
<evidence type="ECO:0000256" key="5">
    <source>
        <dbReference type="ARBA" id="ARBA00022840"/>
    </source>
</evidence>
<keyword evidence="6" id="KW-0238">DNA-binding</keyword>
<dbReference type="InterPro" id="IPR014016">
    <property type="entry name" value="UvrD-like_ATP-bd"/>
</dbReference>
<keyword evidence="7" id="KW-0413">Isomerase</keyword>
<dbReference type="RefSeq" id="WP_145650732.1">
    <property type="nucleotide sequence ID" value="NZ_VLLB01000007.1"/>
</dbReference>
<keyword evidence="5 12" id="KW-0067">ATP-binding</keyword>